<dbReference type="GO" id="GO:0005829">
    <property type="term" value="C:cytosol"/>
    <property type="evidence" value="ECO:0007669"/>
    <property type="project" value="TreeGrafter"/>
</dbReference>
<dbReference type="EC" id="3.2.2.n1" evidence="3"/>
<dbReference type="GO" id="GO:0009691">
    <property type="term" value="P:cytokinin biosynthetic process"/>
    <property type="evidence" value="ECO:0007669"/>
    <property type="project" value="UniProtKB-UniRule"/>
</dbReference>
<keyword evidence="3" id="KW-0203">Cytokinin biosynthesis</keyword>
<sequence>MIKAICVYCGSALGARAVYAEAATAFGRALAEADISLVYGGGRVGLMGMIADEVLANGGRAVGVIPELLIAREVAHTDLTELHVVPDMHDRKKKMADLSDAFVAMPGGVGTFEELFEIYTWAKLGYHDKPVALLNVEGYYDPLLALLRHTVDEGFMSPRQLETLQVATQPAELIAHMQRLIPFSGDRWAHRRDRV</sequence>
<comment type="similarity">
    <text evidence="2 3">Belongs to the LOG family.</text>
</comment>
<comment type="catalytic activity">
    <reaction evidence="1">
        <text>AMP + H2O = D-ribose 5-phosphate + adenine</text>
        <dbReference type="Rhea" id="RHEA:20129"/>
        <dbReference type="ChEBI" id="CHEBI:15377"/>
        <dbReference type="ChEBI" id="CHEBI:16708"/>
        <dbReference type="ChEBI" id="CHEBI:78346"/>
        <dbReference type="ChEBI" id="CHEBI:456215"/>
        <dbReference type="EC" id="3.2.2.4"/>
    </reaction>
</comment>
<reference evidence="4 5" key="1">
    <citation type="submission" date="2020-04" db="EMBL/GenBank/DDBJ databases">
        <authorList>
            <person name="De Canck E."/>
        </authorList>
    </citation>
    <scope>NUCLEOTIDE SEQUENCE [LARGE SCALE GENOMIC DNA]</scope>
    <source>
        <strain evidence="4 5">LMG 29739</strain>
    </source>
</reference>
<dbReference type="GO" id="GO:0008714">
    <property type="term" value="F:AMP nucleosidase activity"/>
    <property type="evidence" value="ECO:0007669"/>
    <property type="project" value="UniProtKB-EC"/>
</dbReference>
<dbReference type="Gene3D" id="3.40.50.450">
    <property type="match status" value="1"/>
</dbReference>
<dbReference type="NCBIfam" id="TIGR00730">
    <property type="entry name" value="Rossman fold protein, TIGR00730 family"/>
    <property type="match status" value="1"/>
</dbReference>
<dbReference type="Proteomes" id="UP000494329">
    <property type="component" value="Unassembled WGS sequence"/>
</dbReference>
<dbReference type="PANTHER" id="PTHR31223">
    <property type="entry name" value="LOG FAMILY PROTEIN YJL055W"/>
    <property type="match status" value="1"/>
</dbReference>
<evidence type="ECO:0000256" key="1">
    <source>
        <dbReference type="ARBA" id="ARBA00000274"/>
    </source>
</evidence>
<evidence type="ECO:0000256" key="2">
    <source>
        <dbReference type="ARBA" id="ARBA00006763"/>
    </source>
</evidence>
<name>A0A6J5DIG7_9BURK</name>
<dbReference type="InterPro" id="IPR031100">
    <property type="entry name" value="LOG_fam"/>
</dbReference>
<dbReference type="Pfam" id="PF03641">
    <property type="entry name" value="Lysine_decarbox"/>
    <property type="match status" value="1"/>
</dbReference>
<accession>A0A6J5DIG7</accession>
<dbReference type="InterPro" id="IPR005269">
    <property type="entry name" value="LOG"/>
</dbReference>
<evidence type="ECO:0000256" key="3">
    <source>
        <dbReference type="RuleBase" id="RU363015"/>
    </source>
</evidence>
<dbReference type="EMBL" id="CADIKF010000011">
    <property type="protein sequence ID" value="CAB3754040.1"/>
    <property type="molecule type" value="Genomic_DNA"/>
</dbReference>
<keyword evidence="5" id="KW-1185">Reference proteome</keyword>
<evidence type="ECO:0000313" key="4">
    <source>
        <dbReference type="EMBL" id="CAB3754040.1"/>
    </source>
</evidence>
<keyword evidence="3 4" id="KW-0378">Hydrolase</keyword>
<dbReference type="AlphaFoldDB" id="A0A6J5DIG7"/>
<keyword evidence="4" id="KW-0326">Glycosidase</keyword>
<protein>
    <recommendedName>
        <fullName evidence="3">Cytokinin riboside 5'-monophosphate phosphoribohydrolase</fullName>
        <ecNumber evidence="3">3.2.2.n1</ecNumber>
    </recommendedName>
</protein>
<gene>
    <name evidence="4" type="ORF">LMG29739_01871</name>
</gene>
<dbReference type="PANTHER" id="PTHR31223:SF70">
    <property type="entry name" value="LOG FAMILY PROTEIN YJL055W"/>
    <property type="match status" value="1"/>
</dbReference>
<proteinExistence type="inferred from homology"/>
<evidence type="ECO:0000313" key="5">
    <source>
        <dbReference type="Proteomes" id="UP000494329"/>
    </source>
</evidence>
<dbReference type="SUPFAM" id="SSF102405">
    <property type="entry name" value="MCP/YpsA-like"/>
    <property type="match status" value="1"/>
</dbReference>
<organism evidence="4 5">
    <name type="scientific">Paraburkholderia solisilvae</name>
    <dbReference type="NCBI Taxonomy" id="624376"/>
    <lineage>
        <taxon>Bacteria</taxon>
        <taxon>Pseudomonadati</taxon>
        <taxon>Pseudomonadota</taxon>
        <taxon>Betaproteobacteria</taxon>
        <taxon>Burkholderiales</taxon>
        <taxon>Burkholderiaceae</taxon>
        <taxon>Paraburkholderia</taxon>
    </lineage>
</organism>